<evidence type="ECO:0000259" key="4">
    <source>
        <dbReference type="PROSITE" id="PS50111"/>
    </source>
</evidence>
<dbReference type="Gene3D" id="1.10.287.950">
    <property type="entry name" value="Methyl-accepting chemotaxis protein"/>
    <property type="match status" value="1"/>
</dbReference>
<keyword evidence="6" id="KW-1185">Reference proteome</keyword>
<dbReference type="PROSITE" id="PS50111">
    <property type="entry name" value="CHEMOTAXIS_TRANSDUC_2"/>
    <property type="match status" value="1"/>
</dbReference>
<evidence type="ECO:0000256" key="2">
    <source>
        <dbReference type="ARBA" id="ARBA00029447"/>
    </source>
</evidence>
<dbReference type="GO" id="GO:0006935">
    <property type="term" value="P:chemotaxis"/>
    <property type="evidence" value="ECO:0007669"/>
    <property type="project" value="InterPro"/>
</dbReference>
<dbReference type="InterPro" id="IPR004090">
    <property type="entry name" value="Chemotax_Me-accpt_rcpt"/>
</dbReference>
<dbReference type="AlphaFoldDB" id="A0A1G7SMA1"/>
<organism evidence="5 6">
    <name type="scientific">Halorubrum xinjiangense</name>
    <dbReference type="NCBI Taxonomy" id="261291"/>
    <lineage>
        <taxon>Archaea</taxon>
        <taxon>Methanobacteriati</taxon>
        <taxon>Methanobacteriota</taxon>
        <taxon>Stenosarchaea group</taxon>
        <taxon>Halobacteria</taxon>
        <taxon>Halobacteriales</taxon>
        <taxon>Haloferacaceae</taxon>
        <taxon>Halorubrum</taxon>
    </lineage>
</organism>
<keyword evidence="1 3" id="KW-0807">Transducer</keyword>
<dbReference type="EMBL" id="FNBO01000022">
    <property type="protein sequence ID" value="SDG23974.1"/>
    <property type="molecule type" value="Genomic_DNA"/>
</dbReference>
<evidence type="ECO:0000256" key="3">
    <source>
        <dbReference type="PROSITE-ProRule" id="PRU00284"/>
    </source>
</evidence>
<dbReference type="RefSeq" id="WP_149799974.1">
    <property type="nucleotide sequence ID" value="NZ_FNBO01000022.1"/>
</dbReference>
<dbReference type="SMART" id="SM00283">
    <property type="entry name" value="MA"/>
    <property type="match status" value="1"/>
</dbReference>
<gene>
    <name evidence="5" type="ORF">SAMN04488067_12220</name>
</gene>
<dbReference type="Proteomes" id="UP000324020">
    <property type="component" value="Unassembled WGS sequence"/>
</dbReference>
<protein>
    <submittedName>
        <fullName evidence="5">Methyl-accepting chemotaxis protein (MCP) signalling domain-containing protein</fullName>
    </submittedName>
</protein>
<dbReference type="GO" id="GO:0007165">
    <property type="term" value="P:signal transduction"/>
    <property type="evidence" value="ECO:0007669"/>
    <property type="project" value="UniProtKB-KW"/>
</dbReference>
<dbReference type="SUPFAM" id="SSF58104">
    <property type="entry name" value="Methyl-accepting chemotaxis protein (MCP) signaling domain"/>
    <property type="match status" value="1"/>
</dbReference>
<dbReference type="PANTHER" id="PTHR32089:SF112">
    <property type="entry name" value="LYSOZYME-LIKE PROTEIN-RELATED"/>
    <property type="match status" value="1"/>
</dbReference>
<dbReference type="OrthoDB" id="8523at2157"/>
<reference evidence="5 6" key="1">
    <citation type="submission" date="2016-10" db="EMBL/GenBank/DDBJ databases">
        <authorList>
            <person name="Varghese N."/>
            <person name="Submissions S."/>
        </authorList>
    </citation>
    <scope>NUCLEOTIDE SEQUENCE [LARGE SCALE GENOMIC DNA]</scope>
    <source>
        <strain evidence="5 6">CGMCC 1.3527</strain>
    </source>
</reference>
<comment type="similarity">
    <text evidence="2">Belongs to the methyl-accepting chemotaxis (MCP) protein family.</text>
</comment>
<dbReference type="GO" id="GO:0016020">
    <property type="term" value="C:membrane"/>
    <property type="evidence" value="ECO:0007669"/>
    <property type="project" value="InterPro"/>
</dbReference>
<dbReference type="PRINTS" id="PR00260">
    <property type="entry name" value="CHEMTRNSDUCR"/>
</dbReference>
<name>A0A1G7SMA1_9EURY</name>
<dbReference type="InterPro" id="IPR004089">
    <property type="entry name" value="MCPsignal_dom"/>
</dbReference>
<sequence>MSTDRPDTTEVAQRDIEDGLIANAQGAVGVVHSTSQSVDSQLDEIGGAASTQVEDMEAVAEDVTDLSATVQEVAASADEVSRTAERATEAAASGRDATGEAATAMAEAAASTERVADRMEALEAQIGRIDEVVDVIDRIADETNLLALNASIEAARADEGGDGFGVVADEIKALAAESRSRTEEIESAVDEVRDLTDDVSHALDAAVAAVESGTDAVATAESELDVVDDEIQSAATGVEEVSHAVSQGAAASSRVADRTRNTAEVAGEIETSVARIRDERAQTTDLLEEIDDALSSARRQRDERLARAPRIPTGIDDFDDDGGLPAGSRNVLLADRGGAGDIAAGGAANRTAADAIDDAVAGICAAALEAGWAVSLSPTTTLDRATLRSVLRRDAGVTLTDALTTDRLFVLDLFGTWESEENVIDVTTTTLSRANDRIAAERDRPCVVIGNIAGELDLMGEAAVRENTYANDGDTLGDDDLVVNVVDESAVPDQLQSFYRGAADGVSRVDR</sequence>
<evidence type="ECO:0000313" key="5">
    <source>
        <dbReference type="EMBL" id="SDG23974.1"/>
    </source>
</evidence>
<evidence type="ECO:0000313" key="6">
    <source>
        <dbReference type="Proteomes" id="UP000324020"/>
    </source>
</evidence>
<proteinExistence type="inferred from homology"/>
<accession>A0A1G7SMA1</accession>
<feature type="domain" description="Methyl-accepting transducer" evidence="4">
    <location>
        <begin position="27"/>
        <end position="263"/>
    </location>
</feature>
<dbReference type="GO" id="GO:0004888">
    <property type="term" value="F:transmembrane signaling receptor activity"/>
    <property type="evidence" value="ECO:0007669"/>
    <property type="project" value="InterPro"/>
</dbReference>
<evidence type="ECO:0000256" key="1">
    <source>
        <dbReference type="ARBA" id="ARBA00023224"/>
    </source>
</evidence>
<dbReference type="PANTHER" id="PTHR32089">
    <property type="entry name" value="METHYL-ACCEPTING CHEMOTAXIS PROTEIN MCPB"/>
    <property type="match status" value="1"/>
</dbReference>
<dbReference type="Pfam" id="PF00015">
    <property type="entry name" value="MCPsignal"/>
    <property type="match status" value="1"/>
</dbReference>